<comment type="cofactor">
    <cofactor evidence="6">
        <name>Co(2+)</name>
        <dbReference type="ChEBI" id="CHEBI:48828"/>
    </cofactor>
    <cofactor evidence="6">
        <name>Zn(2+)</name>
        <dbReference type="ChEBI" id="CHEBI:29105"/>
    </cofactor>
    <cofactor evidence="6">
        <name>Mn(2+)</name>
        <dbReference type="ChEBI" id="CHEBI:29035"/>
    </cofactor>
    <cofactor evidence="6">
        <name>Fe(2+)</name>
        <dbReference type="ChEBI" id="CHEBI:29033"/>
    </cofactor>
    <text evidence="6">Binds 2 divalent metal cations per subunit. Has a high-affinity and a low affinity metal-binding site. The true nature of the physiological cofactor is under debate. The enzyme is active with cobalt, zinc, manganese or divalent iron ions. Most likely, methionine aminopeptidases function as mononuclear Fe(2+)-metalloproteases under physiological conditions, and the catalytically relevant metal-binding site has been assigned to the histidine-containing high-affinity site.</text>
</comment>
<dbReference type="PANTHER" id="PTHR43330:SF27">
    <property type="entry name" value="METHIONINE AMINOPEPTIDASE"/>
    <property type="match status" value="1"/>
</dbReference>
<evidence type="ECO:0000256" key="7">
    <source>
        <dbReference type="RuleBase" id="RU003653"/>
    </source>
</evidence>
<comment type="catalytic activity">
    <reaction evidence="6 7">
        <text>Release of N-terminal amino acids, preferentially methionine, from peptides and arylamides.</text>
        <dbReference type="EC" id="3.4.11.18"/>
    </reaction>
</comment>
<evidence type="ECO:0000256" key="1">
    <source>
        <dbReference type="ARBA" id="ARBA00002521"/>
    </source>
</evidence>
<dbReference type="HAMAP" id="MF_01974">
    <property type="entry name" value="MetAP_1"/>
    <property type="match status" value="1"/>
</dbReference>
<evidence type="ECO:0000313" key="9">
    <source>
        <dbReference type="EMBL" id="MCW6037991.1"/>
    </source>
</evidence>
<evidence type="ECO:0000256" key="5">
    <source>
        <dbReference type="ARBA" id="ARBA00022801"/>
    </source>
</evidence>
<feature type="binding site" evidence="6">
    <location>
        <position position="173"/>
    </location>
    <ligand>
        <name>a divalent metal cation</name>
        <dbReference type="ChEBI" id="CHEBI:60240"/>
        <label>2</label>
        <note>catalytic</note>
    </ligand>
</feature>
<keyword evidence="3 6" id="KW-0645">Protease</keyword>
<keyword evidence="4 6" id="KW-0479">Metal-binding</keyword>
<feature type="binding site" evidence="6">
    <location>
        <position position="237"/>
    </location>
    <ligand>
        <name>a divalent metal cation</name>
        <dbReference type="ChEBI" id="CHEBI:60240"/>
        <label>1</label>
    </ligand>
</feature>
<gene>
    <name evidence="6 9" type="primary">map</name>
    <name evidence="9" type="ORF">K4A83_17165</name>
</gene>
<evidence type="ECO:0000256" key="3">
    <source>
        <dbReference type="ARBA" id="ARBA00022670"/>
    </source>
</evidence>
<proteinExistence type="inferred from homology"/>
<evidence type="ECO:0000256" key="2">
    <source>
        <dbReference type="ARBA" id="ARBA00022438"/>
    </source>
</evidence>
<feature type="binding site" evidence="6">
    <location>
        <position position="110"/>
    </location>
    <ligand>
        <name>a divalent metal cation</name>
        <dbReference type="ChEBI" id="CHEBI:60240"/>
        <label>2</label>
        <note>catalytic</note>
    </ligand>
</feature>
<comment type="similarity">
    <text evidence="6">Belongs to the peptidase M24A family. Methionine aminopeptidase type 1 subfamily.</text>
</comment>
<evidence type="ECO:0000313" key="10">
    <source>
        <dbReference type="Proteomes" id="UP001526426"/>
    </source>
</evidence>
<dbReference type="Pfam" id="PF00557">
    <property type="entry name" value="Peptidase_M24"/>
    <property type="match status" value="1"/>
</dbReference>
<feature type="binding site" evidence="6">
    <location>
        <position position="206"/>
    </location>
    <ligand>
        <name>a divalent metal cation</name>
        <dbReference type="ChEBI" id="CHEBI:60240"/>
        <label>2</label>
        <note>catalytic</note>
    </ligand>
</feature>
<name>A0ABT3L907_9CYAN</name>
<feature type="binding site" evidence="6">
    <location>
        <position position="110"/>
    </location>
    <ligand>
        <name>a divalent metal cation</name>
        <dbReference type="ChEBI" id="CHEBI:60240"/>
        <label>1</label>
    </ligand>
</feature>
<dbReference type="CDD" id="cd01086">
    <property type="entry name" value="MetAP1"/>
    <property type="match status" value="1"/>
</dbReference>
<evidence type="ECO:0000256" key="4">
    <source>
        <dbReference type="ARBA" id="ARBA00022723"/>
    </source>
</evidence>
<feature type="binding site" evidence="6">
    <location>
        <position position="81"/>
    </location>
    <ligand>
        <name>substrate</name>
    </ligand>
</feature>
<dbReference type="RefSeq" id="WP_265265882.1">
    <property type="nucleotide sequence ID" value="NZ_JAIHOM010000102.1"/>
</dbReference>
<feature type="domain" description="Peptidase M24" evidence="8">
    <location>
        <begin position="15"/>
        <end position="243"/>
    </location>
</feature>
<dbReference type="EC" id="3.4.11.18" evidence="6 7"/>
<dbReference type="InterPro" id="IPR036005">
    <property type="entry name" value="Creatinase/aminopeptidase-like"/>
</dbReference>
<evidence type="ECO:0000259" key="8">
    <source>
        <dbReference type="Pfam" id="PF00557"/>
    </source>
</evidence>
<protein>
    <recommendedName>
        <fullName evidence="6 7">Methionine aminopeptidase</fullName>
        <shortName evidence="6">MAP</shortName>
        <shortName evidence="6">MetAP</shortName>
        <ecNumber evidence="6 7">3.4.11.18</ecNumber>
    </recommendedName>
    <alternativeName>
        <fullName evidence="6">Peptidase M</fullName>
    </alternativeName>
</protein>
<organism evidence="9 10">
    <name type="scientific">Spirulina subsalsa FACHB-351</name>
    <dbReference type="NCBI Taxonomy" id="234711"/>
    <lineage>
        <taxon>Bacteria</taxon>
        <taxon>Bacillati</taxon>
        <taxon>Cyanobacteriota</taxon>
        <taxon>Cyanophyceae</taxon>
        <taxon>Spirulinales</taxon>
        <taxon>Spirulinaceae</taxon>
        <taxon>Spirulina</taxon>
    </lineage>
</organism>
<comment type="subunit">
    <text evidence="6">Monomer.</text>
</comment>
<keyword evidence="2 6" id="KW-0031">Aminopeptidase</keyword>
<dbReference type="Gene3D" id="3.90.230.10">
    <property type="entry name" value="Creatinase/methionine aminopeptidase superfamily"/>
    <property type="match status" value="1"/>
</dbReference>
<dbReference type="EMBL" id="JAIHOM010000102">
    <property type="protein sequence ID" value="MCW6037991.1"/>
    <property type="molecule type" value="Genomic_DNA"/>
</dbReference>
<dbReference type="PRINTS" id="PR00599">
    <property type="entry name" value="MAPEPTIDASE"/>
</dbReference>
<feature type="binding site" evidence="6">
    <location>
        <position position="99"/>
    </location>
    <ligand>
        <name>a divalent metal cation</name>
        <dbReference type="ChEBI" id="CHEBI:60240"/>
        <label>1</label>
    </ligand>
</feature>
<keyword evidence="5 6" id="KW-0378">Hydrolase</keyword>
<accession>A0ABT3L907</accession>
<evidence type="ECO:0000256" key="6">
    <source>
        <dbReference type="HAMAP-Rule" id="MF_01974"/>
    </source>
</evidence>
<dbReference type="PANTHER" id="PTHR43330">
    <property type="entry name" value="METHIONINE AMINOPEPTIDASE"/>
    <property type="match status" value="1"/>
</dbReference>
<dbReference type="SUPFAM" id="SSF55920">
    <property type="entry name" value="Creatinase/aminopeptidase"/>
    <property type="match status" value="1"/>
</dbReference>
<dbReference type="InterPro" id="IPR000994">
    <property type="entry name" value="Pept_M24"/>
</dbReference>
<keyword evidence="10" id="KW-1185">Reference proteome</keyword>
<comment type="function">
    <text evidence="1 6">Removes the N-terminal methionine from nascent proteins. The N-terminal methionine is often cleaved when the second residue in the primary sequence is small and uncharged (Met-Ala-, Cys, Gly, Pro, Ser, Thr, or Val). Requires deformylation of the N(alpha)-formylated initiator methionine before it can be hydrolyzed.</text>
</comment>
<sequence>MGSEQITLLSSRELEKMRIAGRLAAQLLEHLGQMVKPGISTEALNEEAERWTQAHGAISAPLGYHGFPKSICTSVNDVICHGIPSPKHILQDGDIINIDVTPIVDGYYGDTSKTFFVGTPSPLARKLVEVTEECLYRGIAAVKPGGKIGDIGAAIQEYAEAHNFSVVRDFVGHGINRVFHTAPQVPHYGTKGKGKRLRPGMVFTIEPMINEGTYEAEVQADGWTALTKDRKLSAQFEHTIAVTHDGVEILTRLD</sequence>
<feature type="binding site" evidence="6">
    <location>
        <position position="237"/>
    </location>
    <ligand>
        <name>a divalent metal cation</name>
        <dbReference type="ChEBI" id="CHEBI:60240"/>
        <label>2</label>
        <note>catalytic</note>
    </ligand>
</feature>
<dbReference type="InterPro" id="IPR001714">
    <property type="entry name" value="Pept_M24_MAP"/>
</dbReference>
<dbReference type="PROSITE" id="PS00680">
    <property type="entry name" value="MAP_1"/>
    <property type="match status" value="1"/>
</dbReference>
<feature type="binding site" evidence="6">
    <location>
        <position position="180"/>
    </location>
    <ligand>
        <name>substrate</name>
    </ligand>
</feature>
<dbReference type="NCBIfam" id="TIGR00500">
    <property type="entry name" value="met_pdase_I"/>
    <property type="match status" value="1"/>
</dbReference>
<dbReference type="GO" id="GO:0004239">
    <property type="term" value="F:initiator methionyl aminopeptidase activity"/>
    <property type="evidence" value="ECO:0007669"/>
    <property type="project" value="UniProtKB-EC"/>
</dbReference>
<reference evidence="9 10" key="1">
    <citation type="submission" date="2021-08" db="EMBL/GenBank/DDBJ databases">
        <title>Draft genome sequence of Spirulina subsalsa with high tolerance to salinity and hype-accumulation of phycocyanin.</title>
        <authorList>
            <person name="Pei H."/>
            <person name="Jiang L."/>
        </authorList>
    </citation>
    <scope>NUCLEOTIDE SEQUENCE [LARGE SCALE GENOMIC DNA]</scope>
    <source>
        <strain evidence="9 10">FACHB-351</strain>
    </source>
</reference>
<dbReference type="InterPro" id="IPR002467">
    <property type="entry name" value="Pept_M24A_MAP1"/>
</dbReference>
<comment type="caution">
    <text evidence="9">The sequence shown here is derived from an EMBL/GenBank/DDBJ whole genome shotgun (WGS) entry which is preliminary data.</text>
</comment>
<dbReference type="Proteomes" id="UP001526426">
    <property type="component" value="Unassembled WGS sequence"/>
</dbReference>